<accession>E1RE40</accession>
<feature type="transmembrane region" description="Helical" evidence="1">
    <location>
        <begin position="215"/>
        <end position="238"/>
    </location>
</feature>
<protein>
    <recommendedName>
        <fullName evidence="4">Rhomboid family protein</fullName>
    </recommendedName>
</protein>
<evidence type="ECO:0000313" key="3">
    <source>
        <dbReference type="Proteomes" id="UP000006565"/>
    </source>
</evidence>
<sequence length="293" mass="32715">MNALYLFAAGGDRLPAAEGRYLMGLYDILRELRTFGLKKTLFLLLLVLVPVALYLFQSEVFGGNFTADFILRNFVLQYSDPTVLSMFFANYTHNPTVPDHIFVNIVSFLVFGFLVWFLYYHIIPVPESFLPENFLTINLALIFFVFPFAISGVAIFFYRLGSLPAYVMFGVGFSGIVWAFTGLLLFLLFFILMIELFAANDLSGPGGLQELRMKIAVVLFSVSVGVMSLFFLILADVGTESNPFAHFAGFALGFIIPGLVALFLDSEKLLQRTSYIIVISAVLVLASVAWLFL</sequence>
<dbReference type="KEGG" id="mpi:Mpet_0153"/>
<dbReference type="RefSeq" id="WP_013328110.1">
    <property type="nucleotide sequence ID" value="NC_014507.1"/>
</dbReference>
<dbReference type="GeneID" id="9742593"/>
<dbReference type="Proteomes" id="UP000006565">
    <property type="component" value="Chromosome"/>
</dbReference>
<dbReference type="eggNOG" id="arCOG01771">
    <property type="taxonomic scope" value="Archaea"/>
</dbReference>
<feature type="transmembrane region" description="Helical" evidence="1">
    <location>
        <begin position="166"/>
        <end position="194"/>
    </location>
</feature>
<evidence type="ECO:0000313" key="2">
    <source>
        <dbReference type="EMBL" id="ADN34931.1"/>
    </source>
</evidence>
<keyword evidence="3" id="KW-1185">Reference proteome</keyword>
<dbReference type="OrthoDB" id="376547at2157"/>
<proteinExistence type="predicted"/>
<reference evidence="2 3" key="1">
    <citation type="journal article" date="2010" name="Stand. Genomic Sci.">
        <title>Complete genome sequence of Methanoplanus petrolearius type strain (SEBR 4847).</title>
        <authorList>
            <person name="Brambilla E."/>
            <person name="Djao O.D."/>
            <person name="Daligault H."/>
            <person name="Lapidus A."/>
            <person name="Lucas S."/>
            <person name="Hammon N."/>
            <person name="Nolan M."/>
            <person name="Tice H."/>
            <person name="Cheng J.F."/>
            <person name="Han C."/>
            <person name="Tapia R."/>
            <person name="Goodwin L."/>
            <person name="Pitluck S."/>
            <person name="Liolios K."/>
            <person name="Ivanova N."/>
            <person name="Mavromatis K."/>
            <person name="Mikhailova N."/>
            <person name="Pati A."/>
            <person name="Chen A."/>
            <person name="Palaniappan K."/>
            <person name="Land M."/>
            <person name="Hauser L."/>
            <person name="Chang Y.J."/>
            <person name="Jeffries C.D."/>
            <person name="Rohde M."/>
            <person name="Spring S."/>
            <person name="Sikorski J."/>
            <person name="Goker M."/>
            <person name="Woyke T."/>
            <person name="Bristow J."/>
            <person name="Eisen J.A."/>
            <person name="Markowitz V."/>
            <person name="Hugenholtz P."/>
            <person name="Kyrpides N.C."/>
            <person name="Klenk H.P."/>
        </authorList>
    </citation>
    <scope>NUCLEOTIDE SEQUENCE [LARGE SCALE GENOMIC DNA]</scope>
    <source>
        <strain evidence="3">DSM 11571 / OCM 486 / SEBR 4847</strain>
    </source>
</reference>
<gene>
    <name evidence="2" type="ordered locus">Mpet_0153</name>
</gene>
<dbReference type="HOGENOM" id="CLU_948683_0_0_2"/>
<evidence type="ECO:0008006" key="4">
    <source>
        <dbReference type="Google" id="ProtNLM"/>
    </source>
</evidence>
<keyword evidence="1" id="KW-0472">Membrane</keyword>
<evidence type="ECO:0000256" key="1">
    <source>
        <dbReference type="SAM" id="Phobius"/>
    </source>
</evidence>
<dbReference type="AlphaFoldDB" id="E1RE40"/>
<dbReference type="EMBL" id="CP002117">
    <property type="protein sequence ID" value="ADN34931.1"/>
    <property type="molecule type" value="Genomic_DNA"/>
</dbReference>
<feature type="transmembrane region" description="Helical" evidence="1">
    <location>
        <begin position="40"/>
        <end position="57"/>
    </location>
</feature>
<feature type="transmembrane region" description="Helical" evidence="1">
    <location>
        <begin position="101"/>
        <end position="122"/>
    </location>
</feature>
<feature type="transmembrane region" description="Helical" evidence="1">
    <location>
        <begin position="134"/>
        <end position="160"/>
    </location>
</feature>
<keyword evidence="1" id="KW-0812">Transmembrane</keyword>
<name>E1RE40_METP4</name>
<keyword evidence="1" id="KW-1133">Transmembrane helix</keyword>
<organism evidence="2 3">
    <name type="scientific">Methanolacinia petrolearia (strain DSM 11571 / OCM 486 / SEBR 4847)</name>
    <name type="common">Methanoplanus petrolearius</name>
    <dbReference type="NCBI Taxonomy" id="679926"/>
    <lineage>
        <taxon>Archaea</taxon>
        <taxon>Methanobacteriati</taxon>
        <taxon>Methanobacteriota</taxon>
        <taxon>Stenosarchaea group</taxon>
        <taxon>Methanomicrobia</taxon>
        <taxon>Methanomicrobiales</taxon>
        <taxon>Methanomicrobiaceae</taxon>
        <taxon>Methanolacinia</taxon>
    </lineage>
</organism>
<dbReference type="STRING" id="679926.Mpet_0153"/>
<feature type="transmembrane region" description="Helical" evidence="1">
    <location>
        <begin position="244"/>
        <end position="263"/>
    </location>
</feature>
<feature type="transmembrane region" description="Helical" evidence="1">
    <location>
        <begin position="275"/>
        <end position="292"/>
    </location>
</feature>